<dbReference type="PANTHER" id="PTHR43300">
    <property type="entry name" value="ACETYLTRANSFERASE"/>
    <property type="match status" value="1"/>
</dbReference>
<evidence type="ECO:0000256" key="4">
    <source>
        <dbReference type="ARBA" id="ARBA00023315"/>
    </source>
</evidence>
<dbReference type="GO" id="GO:0008811">
    <property type="term" value="F:chloramphenicol O-acetyltransferase activity"/>
    <property type="evidence" value="ECO:0007669"/>
    <property type="project" value="UniProtKB-EC"/>
</dbReference>
<dbReference type="EMBL" id="MT898161">
    <property type="protein sequence ID" value="QOS20465.1"/>
    <property type="molecule type" value="Genomic_DNA"/>
</dbReference>
<dbReference type="Gene3D" id="2.160.10.10">
    <property type="entry name" value="Hexapeptide repeat proteins"/>
    <property type="match status" value="1"/>
</dbReference>
<evidence type="ECO:0000313" key="11">
    <source>
        <dbReference type="EMBL" id="QOS22923.1"/>
    </source>
</evidence>
<proteinExistence type="inferred from homology"/>
<dbReference type="EMBL" id="MT898184">
    <property type="protein sequence ID" value="QOS21329.1"/>
    <property type="molecule type" value="Genomic_DNA"/>
</dbReference>
<dbReference type="EMBL" id="MT898305">
    <property type="protein sequence ID" value="QOS25801.1"/>
    <property type="molecule type" value="Genomic_DNA"/>
</dbReference>
<dbReference type="EMBL" id="MT898036">
    <property type="protein sequence ID" value="QOS15887.1"/>
    <property type="molecule type" value="Genomic_DNA"/>
</dbReference>
<dbReference type="InterPro" id="IPR018357">
    <property type="entry name" value="Hexapep_transf_CS"/>
</dbReference>
<keyword evidence="2 8" id="KW-0808">Transferase</keyword>
<dbReference type="EC" id="2.3.1.28" evidence="8"/>
<evidence type="ECO:0000256" key="2">
    <source>
        <dbReference type="ARBA" id="ARBA00022679"/>
    </source>
</evidence>
<dbReference type="EMBL" id="MT898403">
    <property type="protein sequence ID" value="QOS29537.1"/>
    <property type="molecule type" value="Genomic_DNA"/>
</dbReference>
<keyword evidence="3" id="KW-0677">Repeat</keyword>
<dbReference type="EMBL" id="MT898004">
    <property type="protein sequence ID" value="QOS14703.1"/>
    <property type="molecule type" value="Genomic_DNA"/>
</dbReference>
<dbReference type="InterPro" id="IPR011004">
    <property type="entry name" value="Trimer_LpxA-like_sf"/>
</dbReference>
<dbReference type="EMBL" id="MT898400">
    <property type="protein sequence ID" value="QOS29440.1"/>
    <property type="molecule type" value="Genomic_DNA"/>
</dbReference>
<dbReference type="InterPro" id="IPR001451">
    <property type="entry name" value="Hexapep"/>
</dbReference>
<evidence type="ECO:0000313" key="6">
    <source>
        <dbReference type="EMBL" id="QOS14737.1"/>
    </source>
</evidence>
<evidence type="ECO:0000313" key="14">
    <source>
        <dbReference type="EMBL" id="QOS29440.1"/>
    </source>
</evidence>
<dbReference type="EMBL" id="MT898136">
    <property type="protein sequence ID" value="QOS19567.1"/>
    <property type="molecule type" value="Genomic_DNA"/>
</dbReference>
<dbReference type="AlphaFoldDB" id="A0A7M1VX74"/>
<accession>A0A7M1VX74</accession>
<evidence type="ECO:0000313" key="5">
    <source>
        <dbReference type="EMBL" id="QOS14703.1"/>
    </source>
</evidence>
<dbReference type="EMBL" id="MT898291">
    <property type="protein sequence ID" value="QOS25269.1"/>
    <property type="molecule type" value="Genomic_DNA"/>
</dbReference>
<organism evidence="8">
    <name type="scientific">Vibrio parahaemolyticus</name>
    <dbReference type="NCBI Taxonomy" id="670"/>
    <lineage>
        <taxon>Bacteria</taxon>
        <taxon>Pseudomonadati</taxon>
        <taxon>Pseudomonadota</taxon>
        <taxon>Gammaproteobacteria</taxon>
        <taxon>Vibrionales</taxon>
        <taxon>Vibrionaceae</taxon>
        <taxon>Vibrio</taxon>
    </lineage>
</organism>
<keyword evidence="4 8" id="KW-0012">Acyltransferase</keyword>
<evidence type="ECO:0000313" key="12">
    <source>
        <dbReference type="EMBL" id="QOS25269.1"/>
    </source>
</evidence>
<dbReference type="EMBL" id="MT898005">
    <property type="protein sequence ID" value="QOS14737.1"/>
    <property type="molecule type" value="Genomic_DNA"/>
</dbReference>
<dbReference type="PANTHER" id="PTHR43300:SF11">
    <property type="entry name" value="ACETYLTRANSFERASE RV3034C-RELATED"/>
    <property type="match status" value="1"/>
</dbReference>
<evidence type="ECO:0000256" key="3">
    <source>
        <dbReference type="ARBA" id="ARBA00022737"/>
    </source>
</evidence>
<dbReference type="SUPFAM" id="SSF51161">
    <property type="entry name" value="Trimeric LpxA-like enzymes"/>
    <property type="match status" value="1"/>
</dbReference>
<evidence type="ECO:0000313" key="10">
    <source>
        <dbReference type="EMBL" id="QOS21329.1"/>
    </source>
</evidence>
<name>A0A7M1VX74_VIBPH</name>
<evidence type="ECO:0000313" key="8">
    <source>
        <dbReference type="EMBL" id="QOS19567.1"/>
    </source>
</evidence>
<gene>
    <name evidence="8" type="primary">cat</name>
    <name evidence="5" type="ORF">VP109_00010</name>
    <name evidence="13" type="ORF">VP74_00010</name>
    <name evidence="11" type="ORF">VP75_00010</name>
    <name evidence="9" type="ORF">VP76_00010</name>
    <name evidence="12" type="ORF">VP77_00010</name>
    <name evidence="10" type="ORF">VP78_00010</name>
    <name evidence="6" type="ORF">VP80_00010</name>
    <name evidence="7" type="ORF">VP82_00010</name>
    <name evidence="15" type="ORF">VP83_00010</name>
    <name evidence="14" type="ORF">VP94_00010</name>
    <name evidence="8" type="ORF">VP98_00010</name>
</gene>
<reference evidence="8" key="1">
    <citation type="submission" date="2020-08" db="EMBL/GenBank/DDBJ databases">
        <title>Genetic structure, function and evolution of capsule biosynthesis loci in Vibrio parahaemolyticus.</title>
        <authorList>
            <person name="Li L."/>
            <person name="Bian S."/>
        </authorList>
    </citation>
    <scope>NUCLEOTIDE SEQUENCE</scope>
    <source>
        <strain evidence="5">VP109</strain>
        <strain evidence="13">VP74</strain>
        <strain evidence="11">VP75</strain>
        <strain evidence="9">VP76</strain>
        <strain evidence="12">VP77</strain>
        <strain evidence="10">VP78</strain>
        <strain evidence="6">VP80</strain>
        <strain evidence="7">VP82</strain>
        <strain evidence="15">VP83</strain>
        <strain evidence="14">VP94</strain>
        <strain evidence="8">VP98</strain>
    </source>
</reference>
<evidence type="ECO:0000313" key="13">
    <source>
        <dbReference type="EMBL" id="QOS25801.1"/>
    </source>
</evidence>
<protein>
    <submittedName>
        <fullName evidence="8">Chloramphenicol acetyltransferase</fullName>
        <ecNumber evidence="8">2.3.1.28</ecNumber>
    </submittedName>
</protein>
<dbReference type="InterPro" id="IPR050179">
    <property type="entry name" value="Trans_hexapeptide_repeat"/>
</dbReference>
<evidence type="ECO:0000313" key="9">
    <source>
        <dbReference type="EMBL" id="QOS20465.1"/>
    </source>
</evidence>
<dbReference type="CDD" id="cd03349">
    <property type="entry name" value="LbH_XAT"/>
    <property type="match status" value="1"/>
</dbReference>
<sequence>MMVTWLVRKYINFKNRYNNIGENTQLNISSNIDRKSKVGSYCYIGKNSHITKAKIGNYCSIANNVAIGQGEHDIKLNSTSSLFYENTYEELTKENCIIEHDVWIGTGAVVLRGVVIGTGAVIGANAVVTKDIPPYAIAVGCPAKVIKYRFEEDRIRNLLASNWWDFELTQVKELFRKMS</sequence>
<evidence type="ECO:0000256" key="1">
    <source>
        <dbReference type="ARBA" id="ARBA00007274"/>
    </source>
</evidence>
<evidence type="ECO:0000313" key="7">
    <source>
        <dbReference type="EMBL" id="QOS15887.1"/>
    </source>
</evidence>
<dbReference type="EMBL" id="MT898227">
    <property type="protein sequence ID" value="QOS22923.1"/>
    <property type="molecule type" value="Genomic_DNA"/>
</dbReference>
<comment type="similarity">
    <text evidence="1">Belongs to the transferase hexapeptide repeat family.</text>
</comment>
<dbReference type="Pfam" id="PF00132">
    <property type="entry name" value="Hexapep"/>
    <property type="match status" value="2"/>
</dbReference>
<dbReference type="PROSITE" id="PS00101">
    <property type="entry name" value="HEXAPEP_TRANSFERASES"/>
    <property type="match status" value="1"/>
</dbReference>
<dbReference type="RefSeq" id="WP_080258239.1">
    <property type="nucleotide sequence ID" value="NZ_CP099934.1"/>
</dbReference>
<evidence type="ECO:0000313" key="15">
    <source>
        <dbReference type="EMBL" id="QOS29537.1"/>
    </source>
</evidence>